<dbReference type="OrthoDB" id="9815233at2"/>
<dbReference type="SUPFAM" id="SSF53383">
    <property type="entry name" value="PLP-dependent transferases"/>
    <property type="match status" value="1"/>
</dbReference>
<protein>
    <submittedName>
        <fullName evidence="6">Arginine/lysine/ornithine decarboxylase</fullName>
    </submittedName>
</protein>
<dbReference type="InterPro" id="IPR015421">
    <property type="entry name" value="PyrdxlP-dep_Trfase_major"/>
</dbReference>
<keyword evidence="2" id="KW-0032">Aminotransferase</keyword>
<dbReference type="InterPro" id="IPR015424">
    <property type="entry name" value="PyrdxlP-dep_Trfase"/>
</dbReference>
<dbReference type="PANTHER" id="PTHR42832">
    <property type="entry name" value="AMINO ACID AMINOTRANSFERASE"/>
    <property type="match status" value="1"/>
</dbReference>
<evidence type="ECO:0000313" key="7">
    <source>
        <dbReference type="Proteomes" id="UP000198875"/>
    </source>
</evidence>
<evidence type="ECO:0000259" key="5">
    <source>
        <dbReference type="Pfam" id="PF01276"/>
    </source>
</evidence>
<evidence type="ECO:0000256" key="4">
    <source>
        <dbReference type="SAM" id="MobiDB-lite"/>
    </source>
</evidence>
<dbReference type="RefSeq" id="WP_085179710.1">
    <property type="nucleotide sequence ID" value="NZ_CSTD01000005.1"/>
</dbReference>
<keyword evidence="3" id="KW-0808">Transferase</keyword>
<evidence type="ECO:0000256" key="3">
    <source>
        <dbReference type="ARBA" id="ARBA00022679"/>
    </source>
</evidence>
<evidence type="ECO:0000256" key="1">
    <source>
        <dbReference type="ARBA" id="ARBA00001933"/>
    </source>
</evidence>
<feature type="region of interest" description="Disordered" evidence="4">
    <location>
        <begin position="913"/>
        <end position="991"/>
    </location>
</feature>
<feature type="domain" description="Orn/Lys/Arg decarboxylases family 1 pyridoxal-P attachment site" evidence="5">
    <location>
        <begin position="293"/>
        <end position="518"/>
    </location>
</feature>
<evidence type="ECO:0000256" key="2">
    <source>
        <dbReference type="ARBA" id="ARBA00022576"/>
    </source>
</evidence>
<dbReference type="AlphaFoldDB" id="A0A0U0WD15"/>
<dbReference type="Proteomes" id="UP000198875">
    <property type="component" value="Unassembled WGS sequence"/>
</dbReference>
<reference evidence="6 7" key="1">
    <citation type="submission" date="2015-03" db="EMBL/GenBank/DDBJ databases">
        <authorList>
            <person name="Murphy D."/>
        </authorList>
    </citation>
    <scope>NUCLEOTIDE SEQUENCE [LARGE SCALE GENOMIC DNA]</scope>
    <source>
        <strain evidence="6 7">DSM 44277</strain>
    </source>
</reference>
<proteinExistence type="predicted"/>
<dbReference type="InterPro" id="IPR000310">
    <property type="entry name" value="Orn/Lys/Arg_deCO2ase_major_dom"/>
</dbReference>
<dbReference type="PANTHER" id="PTHR42832:SF4">
    <property type="entry name" value="BLR3474 PROTEIN"/>
    <property type="match status" value="1"/>
</dbReference>
<accession>A0A0U0WD15</accession>
<organism evidence="6 7">
    <name type="scientific">Mycobacterium bohemicum DSM 44277</name>
    <dbReference type="NCBI Taxonomy" id="1236609"/>
    <lineage>
        <taxon>Bacteria</taxon>
        <taxon>Bacillati</taxon>
        <taxon>Actinomycetota</taxon>
        <taxon>Actinomycetes</taxon>
        <taxon>Mycobacteriales</taxon>
        <taxon>Mycobacteriaceae</taxon>
        <taxon>Mycobacterium</taxon>
    </lineage>
</organism>
<gene>
    <name evidence="6" type="ORF">BN971_04154</name>
</gene>
<comment type="cofactor">
    <cofactor evidence="1">
        <name>pyridoxal 5'-phosphate</name>
        <dbReference type="ChEBI" id="CHEBI:597326"/>
    </cofactor>
</comment>
<dbReference type="Pfam" id="PF01276">
    <property type="entry name" value="OKR_DC_1"/>
    <property type="match status" value="2"/>
</dbReference>
<evidence type="ECO:0000313" key="6">
    <source>
        <dbReference type="EMBL" id="CPR12848.1"/>
    </source>
</evidence>
<dbReference type="GO" id="GO:0008483">
    <property type="term" value="F:transaminase activity"/>
    <property type="evidence" value="ECO:0007669"/>
    <property type="project" value="UniProtKB-KW"/>
</dbReference>
<dbReference type="Gene3D" id="3.40.640.10">
    <property type="entry name" value="Type I PLP-dependent aspartate aminotransferase-like (Major domain)"/>
    <property type="match status" value="1"/>
</dbReference>
<dbReference type="InterPro" id="IPR050881">
    <property type="entry name" value="LL-DAP_aminotransferase"/>
</dbReference>
<dbReference type="EMBL" id="CSTD01000005">
    <property type="protein sequence ID" value="CPR12848.1"/>
    <property type="molecule type" value="Genomic_DNA"/>
</dbReference>
<sequence>MTEHLRAYNSLWQVRSDSWCRLEEAADRLTRPSTTGALKEKWANACRELLGRLSTLEPYWAYPGSPQFARLQRLFAAGSYDKFAQTVGQVNRALTTESYRSGDVDNAGTDDLDMFPSDPRQLVEHQPASQRDRPYFEVLVVEKMTEDQERALRSEVRKWRRPDDEFVYELVVVSSGDEALIAARLNVNLQAVVIRRRFSHQSTRDLSALSEFVDTEVSNELADHQTPEERAQILAVSLSNLRPELDLYLMTEIDVEDIAGRLGQYFRRVFHAREGMLELHLSILHGVAARYRTPFFSALKQYSHRPTGVFHALPISQGKSIVNSHWIKDMVGFYGLDVFMAETSATCGGLDSLLEPTGPLREAQQLAGQAYGSRHTYFVTNGTSTANKIVTQALVAPGDIVLLDRNCHQSHHYGMMLAGANVVYLEAYSLNEYSMYGAVPLREIKSKLLALKRAGKLNRVKMMSLTNCTFDGIVYDVERVMEECLAIKPDLVFLWDEAWFAFARFHPVYRTRTAMAAARALRERLQDPDYRRRYEESLAGEGAAGKTDDEDLLERRLIPDPARARVRVYATQSTHKTLTALRQGSMIHVFDQDFDQKVAEPFHEAYMAHTSTSPNYQILASLDLGRRQVALEGVELVQRQIENAMQLRDAIDNHPLLSKYMRCLRTSDLIPERYRPSAIAQPLRSGLRNMMAAWDQDEFVLDPSRITLFIGHTGYDGDTFKRQQLMDRYGIQINKTSRNSVLFMTNIGTTRSSVAFLVEVLVNIARELDQNISEMSLGEREQFERAVFRLTEMPLPLPDFSGFHPAFMDHSGSKPTPEGDVRRGFYLSYDDTNCEYLRGEQIDEKLDAGYEVVSATFVTPYPPGFPVLVPGQVFSREILQFMRDLDTPEIHGYLPNFGYRVYTDKAVEIASASAGLPPNGHGSAAPPATARTKSSKRKPPRRGGSDDGGSVPEIGQEELIGQQVPGDAVSPAPPPTGPDVVEVGAAELTGP</sequence>
<name>A0A0U0WD15_MYCBE</name>
<feature type="domain" description="Orn/Lys/Arg decarboxylases family 1 pyridoxal-P attachment site" evidence="5">
    <location>
        <begin position="567"/>
        <end position="751"/>
    </location>
</feature>
<dbReference type="Gene3D" id="3.90.100.10">
    <property type="entry name" value="Orn/Lys/Arg decarboxylase, C-terminal domain"/>
    <property type="match status" value="1"/>
</dbReference>